<organism evidence="1 2">
    <name type="scientific">Dubosiella newyorkensis</name>
    <dbReference type="NCBI Taxonomy" id="1862672"/>
    <lineage>
        <taxon>Bacteria</taxon>
        <taxon>Bacillati</taxon>
        <taxon>Bacillota</taxon>
        <taxon>Erysipelotrichia</taxon>
        <taxon>Erysipelotrichales</taxon>
        <taxon>Erysipelotrichaceae</taxon>
        <taxon>Dubosiella</taxon>
    </lineage>
</organism>
<dbReference type="OrthoDB" id="1653473at2"/>
<sequence length="105" mass="12445">MTHEEIAAYVQPILNEAFEEIMDDVTQANRISVIAKIYHELYEIPEDRLQWLDDEEMKEMILTIYYALSRQRHALTTGVAKEVKKYVKASYKDWKLLEDMSSDED</sequence>
<evidence type="ECO:0000313" key="1">
    <source>
        <dbReference type="EMBL" id="OLU46198.1"/>
    </source>
</evidence>
<keyword evidence="2" id="KW-1185">Reference proteome</keyword>
<evidence type="ECO:0000313" key="2">
    <source>
        <dbReference type="Proteomes" id="UP000186705"/>
    </source>
</evidence>
<dbReference type="GeneID" id="78275664"/>
<dbReference type="Proteomes" id="UP000186705">
    <property type="component" value="Unassembled WGS sequence"/>
</dbReference>
<dbReference type="AlphaFoldDB" id="A0A1U7NM41"/>
<accession>A0A1U7NM41</accession>
<reference evidence="1 2" key="1">
    <citation type="submission" date="2016-11" db="EMBL/GenBank/DDBJ databases">
        <title>Description of two novel members of the family Erysipelotrichaceae: Ileibacterium lipovorans gen. nov., sp. nov. and Dubosiella newyorkensis, gen. nov., sp. nov.</title>
        <authorList>
            <person name="Cox L.M."/>
            <person name="Sohn J."/>
            <person name="Tyrrell K.L."/>
            <person name="Citron D.M."/>
            <person name="Lawson P.A."/>
            <person name="Patel N.B."/>
            <person name="Iizumi T."/>
            <person name="Perez-Perez G.I."/>
            <person name="Goldstein E.J."/>
            <person name="Blaser M.J."/>
        </authorList>
    </citation>
    <scope>NUCLEOTIDE SEQUENCE [LARGE SCALE GENOMIC DNA]</scope>
    <source>
        <strain evidence="1 2">NYU-BL-A4</strain>
    </source>
</reference>
<proteinExistence type="predicted"/>
<gene>
    <name evidence="1" type="ORF">BO225_06880</name>
</gene>
<dbReference type="RefSeq" id="WP_076341536.1">
    <property type="nucleotide sequence ID" value="NZ_CAJTMI010000016.1"/>
</dbReference>
<protein>
    <submittedName>
        <fullName evidence="1">Uncharacterized protein</fullName>
    </submittedName>
</protein>
<comment type="caution">
    <text evidence="1">The sequence shown here is derived from an EMBL/GenBank/DDBJ whole genome shotgun (WGS) entry which is preliminary data.</text>
</comment>
<dbReference type="EMBL" id="MPKA01000067">
    <property type="protein sequence ID" value="OLU46198.1"/>
    <property type="molecule type" value="Genomic_DNA"/>
</dbReference>
<name>A0A1U7NM41_9FIRM</name>